<evidence type="ECO:0000256" key="4">
    <source>
        <dbReference type="ARBA" id="ARBA00022801"/>
    </source>
</evidence>
<dbReference type="GO" id="GO:0042132">
    <property type="term" value="F:fructose 1,6-bisphosphate 1-phosphatase activity"/>
    <property type="evidence" value="ECO:0007669"/>
    <property type="project" value="UniProtKB-EC"/>
</dbReference>
<dbReference type="EC" id="3.1.3.11" evidence="3"/>
<dbReference type="HAMAP" id="MF_01855">
    <property type="entry name" value="FBPase_class1"/>
    <property type="match status" value="1"/>
</dbReference>
<reference evidence="11 12" key="1">
    <citation type="submission" date="2024-03" db="EMBL/GenBank/DDBJ databases">
        <title>Complete genome sequence of the green alga Chloropicon roscoffensis RCC1871.</title>
        <authorList>
            <person name="Lemieux C."/>
            <person name="Pombert J.-F."/>
            <person name="Otis C."/>
            <person name="Turmel M."/>
        </authorList>
    </citation>
    <scope>NUCLEOTIDE SEQUENCE [LARGE SCALE GENOMIC DNA]</scope>
    <source>
        <strain evidence="11 12">RCC1871</strain>
    </source>
</reference>
<dbReference type="Proteomes" id="UP001472866">
    <property type="component" value="Chromosome 19"/>
</dbReference>
<dbReference type="InterPro" id="IPR000146">
    <property type="entry name" value="FBPase_class-1"/>
</dbReference>
<dbReference type="GO" id="GO:0006094">
    <property type="term" value="P:gluconeogenesis"/>
    <property type="evidence" value="ECO:0007669"/>
    <property type="project" value="TreeGrafter"/>
</dbReference>
<evidence type="ECO:0000256" key="6">
    <source>
        <dbReference type="ARBA" id="ARBA00032973"/>
    </source>
</evidence>
<dbReference type="Pfam" id="PF00316">
    <property type="entry name" value="FBPase"/>
    <property type="match status" value="1"/>
</dbReference>
<dbReference type="InterPro" id="IPR033391">
    <property type="entry name" value="FBPase_N"/>
</dbReference>
<feature type="compositionally biased region" description="Low complexity" evidence="8">
    <location>
        <begin position="1"/>
        <end position="27"/>
    </location>
</feature>
<dbReference type="SUPFAM" id="SSF56655">
    <property type="entry name" value="Carbohydrate phosphatase"/>
    <property type="match status" value="1"/>
</dbReference>
<evidence type="ECO:0000256" key="7">
    <source>
        <dbReference type="RuleBase" id="RU000508"/>
    </source>
</evidence>
<dbReference type="InterPro" id="IPR044015">
    <property type="entry name" value="FBPase_C_dom"/>
</dbReference>
<evidence type="ECO:0000256" key="3">
    <source>
        <dbReference type="ARBA" id="ARBA00013093"/>
    </source>
</evidence>
<dbReference type="Pfam" id="PF18913">
    <property type="entry name" value="FBPase_C"/>
    <property type="match status" value="1"/>
</dbReference>
<feature type="region of interest" description="Disordered" evidence="8">
    <location>
        <begin position="81"/>
        <end position="102"/>
    </location>
</feature>
<dbReference type="Gene3D" id="3.30.540.10">
    <property type="entry name" value="Fructose-1,6-Bisphosphatase, subunit A, domain 1"/>
    <property type="match status" value="1"/>
</dbReference>
<evidence type="ECO:0000259" key="10">
    <source>
        <dbReference type="Pfam" id="PF18913"/>
    </source>
</evidence>
<feature type="region of interest" description="Disordered" evidence="8">
    <location>
        <begin position="1"/>
        <end position="34"/>
    </location>
</feature>
<gene>
    <name evidence="11" type="ORF">HKI87_19g88610</name>
</gene>
<proteinExistence type="inferred from homology"/>
<evidence type="ECO:0000256" key="8">
    <source>
        <dbReference type="SAM" id="MobiDB-lite"/>
    </source>
</evidence>
<evidence type="ECO:0000256" key="1">
    <source>
        <dbReference type="ARBA" id="ARBA00001273"/>
    </source>
</evidence>
<feature type="compositionally biased region" description="Low complexity" evidence="8">
    <location>
        <begin position="81"/>
        <end position="97"/>
    </location>
</feature>
<keyword evidence="4 7" id="KW-0378">Hydrolase</keyword>
<dbReference type="PIRSF" id="PIRSF000904">
    <property type="entry name" value="FBPtase_SBPase"/>
    <property type="match status" value="1"/>
</dbReference>
<dbReference type="PRINTS" id="PR00115">
    <property type="entry name" value="F16BPHPHTASE"/>
</dbReference>
<dbReference type="Gene3D" id="3.40.190.80">
    <property type="match status" value="1"/>
</dbReference>
<dbReference type="PANTHER" id="PTHR11556">
    <property type="entry name" value="FRUCTOSE-1,6-BISPHOSPHATASE-RELATED"/>
    <property type="match status" value="1"/>
</dbReference>
<organism evidence="11 12">
    <name type="scientific">Chloropicon roscoffensis</name>
    <dbReference type="NCBI Taxonomy" id="1461544"/>
    <lineage>
        <taxon>Eukaryota</taxon>
        <taxon>Viridiplantae</taxon>
        <taxon>Chlorophyta</taxon>
        <taxon>Chloropicophyceae</taxon>
        <taxon>Chloropicales</taxon>
        <taxon>Chloropicaceae</taxon>
        <taxon>Chloropicon</taxon>
    </lineage>
</organism>
<dbReference type="PANTHER" id="PTHR11556:SF12">
    <property type="entry name" value="FRUCTOSE-BISPHOSPHATASE"/>
    <property type="match status" value="1"/>
</dbReference>
<dbReference type="EMBL" id="CP151519">
    <property type="protein sequence ID" value="WZN67288.1"/>
    <property type="molecule type" value="Genomic_DNA"/>
</dbReference>
<evidence type="ECO:0000256" key="2">
    <source>
        <dbReference type="ARBA" id="ARBA00010941"/>
    </source>
</evidence>
<dbReference type="GO" id="GO:0006000">
    <property type="term" value="P:fructose metabolic process"/>
    <property type="evidence" value="ECO:0007669"/>
    <property type="project" value="TreeGrafter"/>
</dbReference>
<dbReference type="GO" id="GO:0006002">
    <property type="term" value="P:fructose 6-phosphate metabolic process"/>
    <property type="evidence" value="ECO:0007669"/>
    <property type="project" value="TreeGrafter"/>
</dbReference>
<keyword evidence="5 7" id="KW-0119">Carbohydrate metabolism</keyword>
<evidence type="ECO:0000313" key="11">
    <source>
        <dbReference type="EMBL" id="WZN67288.1"/>
    </source>
</evidence>
<dbReference type="AlphaFoldDB" id="A0AAX4PNK8"/>
<dbReference type="PIRSF" id="PIRSF500210">
    <property type="entry name" value="FBPtase"/>
    <property type="match status" value="1"/>
</dbReference>
<feature type="domain" description="Fructose-1-6-bisphosphatase class I N-terminal" evidence="9">
    <location>
        <begin position="46"/>
        <end position="229"/>
    </location>
</feature>
<dbReference type="CDD" id="cd00354">
    <property type="entry name" value="FBPase"/>
    <property type="match status" value="1"/>
</dbReference>
<dbReference type="InterPro" id="IPR028343">
    <property type="entry name" value="FBPtase"/>
</dbReference>
<feature type="domain" description="Fructose-1-6-bisphosphatase class 1 C-terminal" evidence="10">
    <location>
        <begin position="234"/>
        <end position="356"/>
    </location>
</feature>
<name>A0AAX4PNK8_9CHLO</name>
<protein>
    <recommendedName>
        <fullName evidence="3">fructose-bisphosphatase</fullName>
        <ecNumber evidence="3">3.1.3.11</ecNumber>
    </recommendedName>
    <alternativeName>
        <fullName evidence="6">D-fructose-1,6-bisphosphate 1-phosphohydrolase</fullName>
    </alternativeName>
</protein>
<evidence type="ECO:0000313" key="12">
    <source>
        <dbReference type="Proteomes" id="UP001472866"/>
    </source>
</evidence>
<keyword evidence="12" id="KW-1185">Reference proteome</keyword>
<evidence type="ECO:0000256" key="5">
    <source>
        <dbReference type="ARBA" id="ARBA00023277"/>
    </source>
</evidence>
<dbReference type="GO" id="GO:0005829">
    <property type="term" value="C:cytosol"/>
    <property type="evidence" value="ECO:0007669"/>
    <property type="project" value="TreeGrafter"/>
</dbReference>
<dbReference type="GO" id="GO:0030388">
    <property type="term" value="P:fructose 1,6-bisphosphate metabolic process"/>
    <property type="evidence" value="ECO:0007669"/>
    <property type="project" value="TreeGrafter"/>
</dbReference>
<sequence length="370" mass="39706">MVARGTRRGVVGRAAGGMRPASRMATRTPRRPRALPTFREYLTSSENSPNTGGLSSVLQTLSEACVEIQREVDLAPIRAAAGKGSNATSSSSSSRNASGDEQKELDLVANEILISRLRECPSVAIGASEENDEIIQMSEGTAGAEGKSYAVVFDPLDGSRNVECNIPVGSIFGVYEHDEALGVLRPGRDLVAAGYVLYSSSCLLVLTRGDGVDGFTLDREAGEFVLTHPDLRVRERGQIYSVNDARYWDWPQGLRDFIDAIRRGEGTGGGGQYSARYVCSLVADVHRTLLYGGLAMNPRSHLRLLYEGFPMAFVMEQAGGKGVNGKTNLLDMTPSGLHQKTPVFVGSSGDIAELLSYGDVVQTSTKTYSV</sequence>
<dbReference type="FunFam" id="3.40.190.80:FF:000009">
    <property type="entry name" value="Fructose-1,6-bisphosphatase, chloroplastic"/>
    <property type="match status" value="1"/>
</dbReference>
<accession>A0AAX4PNK8</accession>
<evidence type="ECO:0000259" key="9">
    <source>
        <dbReference type="Pfam" id="PF00316"/>
    </source>
</evidence>
<comment type="similarity">
    <text evidence="2 7">Belongs to the FBPase class 1 family.</text>
</comment>
<dbReference type="GO" id="GO:0005986">
    <property type="term" value="P:sucrose biosynthetic process"/>
    <property type="evidence" value="ECO:0007669"/>
    <property type="project" value="TreeGrafter"/>
</dbReference>
<comment type="catalytic activity">
    <reaction evidence="1">
        <text>beta-D-fructose 1,6-bisphosphate + H2O = beta-D-fructose 6-phosphate + phosphate</text>
        <dbReference type="Rhea" id="RHEA:11064"/>
        <dbReference type="ChEBI" id="CHEBI:15377"/>
        <dbReference type="ChEBI" id="CHEBI:32966"/>
        <dbReference type="ChEBI" id="CHEBI:43474"/>
        <dbReference type="ChEBI" id="CHEBI:57634"/>
        <dbReference type="EC" id="3.1.3.11"/>
    </reaction>
</comment>